<feature type="signal peptide" evidence="3">
    <location>
        <begin position="1"/>
        <end position="30"/>
    </location>
</feature>
<feature type="domain" description="PE cleavage protein A C-terminal" evidence="4">
    <location>
        <begin position="286"/>
        <end position="533"/>
    </location>
</feature>
<sequence>MKISCWAATALAAPAIVTGVCIASAATAHAAPDETAASAGVDSAKSRDTAESTNSSSPQADDTTSESAQSDADADVSDIDAESAVSNADDDEPVPDVDESDADEDVDDTDDAAPTTVPASARANSAQDLVTVETQAVDDSEGTDTVDLALEQITEARTDLNEATWDSGNILAGLAAILPQMWLGGAHTSLERWQDNYALLQQQFAATVDNPFAHWIAGQRIEASIMRTVRVQDQLEAAEKWLGLVGLFGPRESMAEIAKLIDEASDNGLVYQILDLDMQEVDGVRRVNPVFKLSVNGGKFVNVLLDTGSLGLVINPQVIGLENLGKPVAHGSSCYGNCSLKYEYDTYNIPIAVDDDVVTAPTGINVVTLDTWYALSTTNGDYQGILGIGAKAGGGPSNPLLALPGLLGMGALIEERRGRAILGPNPYAARVTLDGAPSNNLTVKVGDNDAKVLQTWIDSGGIFGWVPRSLTNGADSVPAGTKISVYTEDGETLLFDYTTTRTNTPSVVEDAAVPVLMGFPAFAAASIYVAFIGEGQTIFNYA</sequence>
<evidence type="ECO:0000256" key="1">
    <source>
        <dbReference type="SAM" id="MobiDB-lite"/>
    </source>
</evidence>
<keyword evidence="2" id="KW-1133">Transmembrane helix</keyword>
<keyword evidence="2" id="KW-0812">Transmembrane</keyword>
<evidence type="ECO:0000313" key="5">
    <source>
        <dbReference type="EMBL" id="VEG52372.1"/>
    </source>
</evidence>
<evidence type="ECO:0000256" key="2">
    <source>
        <dbReference type="SAM" id="Phobius"/>
    </source>
</evidence>
<accession>A0A3S5EJ23</accession>
<evidence type="ECO:0000256" key="3">
    <source>
        <dbReference type="SAM" id="SignalP"/>
    </source>
</evidence>
<dbReference type="STRING" id="1791.GCA_001049355_00380"/>
<dbReference type="InterPro" id="IPR021109">
    <property type="entry name" value="Peptidase_aspartic_dom_sf"/>
</dbReference>
<feature type="chain" id="PRO_5018638888" evidence="3">
    <location>
        <begin position="31"/>
        <end position="542"/>
    </location>
</feature>
<dbReference type="Gene3D" id="2.40.70.10">
    <property type="entry name" value="Acid Proteases"/>
    <property type="match status" value="1"/>
</dbReference>
<dbReference type="EMBL" id="LR134356">
    <property type="protein sequence ID" value="VEG52372.1"/>
    <property type="molecule type" value="Genomic_DNA"/>
</dbReference>
<gene>
    <name evidence="5" type="ORF">NCTC10437_01427</name>
</gene>
<reference evidence="5 6" key="1">
    <citation type="submission" date="2018-12" db="EMBL/GenBank/DDBJ databases">
        <authorList>
            <consortium name="Pathogen Informatics"/>
        </authorList>
    </citation>
    <scope>NUCLEOTIDE SEQUENCE [LARGE SCALE GENOMIC DNA]</scope>
    <source>
        <strain evidence="5 6">NCTC10437</strain>
    </source>
</reference>
<feature type="compositionally biased region" description="Low complexity" evidence="1">
    <location>
        <begin position="112"/>
        <end position="121"/>
    </location>
</feature>
<feature type="compositionally biased region" description="Acidic residues" evidence="1">
    <location>
        <begin position="72"/>
        <end position="81"/>
    </location>
</feature>
<feature type="compositionally biased region" description="Acidic residues" evidence="1">
    <location>
        <begin position="88"/>
        <end position="111"/>
    </location>
</feature>
<dbReference type="Pfam" id="PF20729">
    <property type="entry name" value="PE-PGRS_C"/>
    <property type="match status" value="1"/>
</dbReference>
<evidence type="ECO:0000313" key="6">
    <source>
        <dbReference type="Proteomes" id="UP000279306"/>
    </source>
</evidence>
<proteinExistence type="predicted"/>
<keyword evidence="2" id="KW-0472">Membrane</keyword>
<dbReference type="GO" id="GO:0004190">
    <property type="term" value="F:aspartic-type endopeptidase activity"/>
    <property type="evidence" value="ECO:0007669"/>
    <property type="project" value="InterPro"/>
</dbReference>
<dbReference type="KEGG" id="mauu:NCTC10437_01427"/>
<dbReference type="NCBIfam" id="NF038019">
    <property type="entry name" value="PE_process_PecA"/>
    <property type="match status" value="1"/>
</dbReference>
<evidence type="ECO:0000259" key="4">
    <source>
        <dbReference type="Pfam" id="PF20729"/>
    </source>
</evidence>
<feature type="region of interest" description="Disordered" evidence="1">
    <location>
        <begin position="29"/>
        <end position="128"/>
    </location>
</feature>
<dbReference type="RefSeq" id="WP_048630315.1">
    <property type="nucleotide sequence ID" value="NZ_CVQQ01000001.1"/>
</dbReference>
<feature type="transmembrane region" description="Helical" evidence="2">
    <location>
        <begin position="511"/>
        <end position="531"/>
    </location>
</feature>
<dbReference type="AlphaFoldDB" id="A0A3S5EJ23"/>
<dbReference type="OrthoDB" id="5190013at2"/>
<dbReference type="InterPro" id="IPR048054">
    <property type="entry name" value="PecA_C"/>
</dbReference>
<dbReference type="Proteomes" id="UP000279306">
    <property type="component" value="Chromosome"/>
</dbReference>
<feature type="compositionally biased region" description="Low complexity" evidence="1">
    <location>
        <begin position="29"/>
        <end position="39"/>
    </location>
</feature>
<feature type="compositionally biased region" description="Low complexity" evidence="1">
    <location>
        <begin position="60"/>
        <end position="71"/>
    </location>
</feature>
<keyword evidence="3" id="KW-0732">Signal</keyword>
<organism evidence="5 6">
    <name type="scientific">Mycolicibacterium aurum</name>
    <name type="common">Mycobacterium aurum</name>
    <dbReference type="NCBI Taxonomy" id="1791"/>
    <lineage>
        <taxon>Bacteria</taxon>
        <taxon>Bacillati</taxon>
        <taxon>Actinomycetota</taxon>
        <taxon>Actinomycetes</taxon>
        <taxon>Mycobacteriales</taxon>
        <taxon>Mycobacteriaceae</taxon>
        <taxon>Mycolicibacterium</taxon>
    </lineage>
</organism>
<keyword evidence="6" id="KW-1185">Reference proteome</keyword>
<protein>
    <submittedName>
        <fullName evidence="5">Conserved protein of uncharacterized function, PE-PGRS family protein (Part2)</fullName>
    </submittedName>
</protein>
<name>A0A3S5EJ23_MYCAU</name>